<comment type="caution">
    <text evidence="1">The sequence shown here is derived from an EMBL/GenBank/DDBJ whole genome shotgun (WGS) entry which is preliminary data.</text>
</comment>
<reference evidence="1" key="1">
    <citation type="submission" date="2021-02" db="EMBL/GenBank/DDBJ databases">
        <authorList>
            <person name="Nowell W R."/>
        </authorList>
    </citation>
    <scope>NUCLEOTIDE SEQUENCE</scope>
</reference>
<accession>A0A813UT55</accession>
<sequence length="201" mass="23049">MFGMSNDPPRKLLFLATGNSDGNINETLLIWPKALKKNYEHLPITLFVTYSDLIDYVYRNLGGGHPFDLHIPGEYLKGILEDPVSKSCQIHIYPYYDNIDNLNYDKNRFQFKHKRLQFCLESDLEKQLQNIEARVAASPWGSIGSEALNNLAMAWGERLRSKQSNPSHYDSLMPEKFHSTAQSDSGMKNMEEIDPRFICGS</sequence>
<proteinExistence type="predicted"/>
<feature type="non-terminal residue" evidence="1">
    <location>
        <position position="201"/>
    </location>
</feature>
<protein>
    <submittedName>
        <fullName evidence="1">Uncharacterized protein</fullName>
    </submittedName>
</protein>
<dbReference type="EMBL" id="CAJNOM010000023">
    <property type="protein sequence ID" value="CAF0831981.1"/>
    <property type="molecule type" value="Genomic_DNA"/>
</dbReference>
<evidence type="ECO:0000313" key="2">
    <source>
        <dbReference type="Proteomes" id="UP000663832"/>
    </source>
</evidence>
<dbReference type="AlphaFoldDB" id="A0A813UT55"/>
<organism evidence="1 2">
    <name type="scientific">Adineta steineri</name>
    <dbReference type="NCBI Taxonomy" id="433720"/>
    <lineage>
        <taxon>Eukaryota</taxon>
        <taxon>Metazoa</taxon>
        <taxon>Spiralia</taxon>
        <taxon>Gnathifera</taxon>
        <taxon>Rotifera</taxon>
        <taxon>Eurotatoria</taxon>
        <taxon>Bdelloidea</taxon>
        <taxon>Adinetida</taxon>
        <taxon>Adinetidae</taxon>
        <taxon>Adineta</taxon>
    </lineage>
</organism>
<evidence type="ECO:0000313" key="1">
    <source>
        <dbReference type="EMBL" id="CAF0831981.1"/>
    </source>
</evidence>
<dbReference type="Proteomes" id="UP000663832">
    <property type="component" value="Unassembled WGS sequence"/>
</dbReference>
<gene>
    <name evidence="1" type="ORF">QVE165_LOCUS5838</name>
</gene>
<keyword evidence="2" id="KW-1185">Reference proteome</keyword>
<name>A0A813UT55_9BILA</name>